<dbReference type="GO" id="GO:0004674">
    <property type="term" value="F:protein serine/threonine kinase activity"/>
    <property type="evidence" value="ECO:0007669"/>
    <property type="project" value="TreeGrafter"/>
</dbReference>
<dbReference type="GO" id="GO:0005524">
    <property type="term" value="F:ATP binding"/>
    <property type="evidence" value="ECO:0007669"/>
    <property type="project" value="InterPro"/>
</dbReference>
<proteinExistence type="predicted"/>
<dbReference type="SUPFAM" id="SSF56112">
    <property type="entry name" value="Protein kinase-like (PK-like)"/>
    <property type="match status" value="1"/>
</dbReference>
<dbReference type="Gene3D" id="1.10.510.10">
    <property type="entry name" value="Transferase(Phosphotransferase) domain 1"/>
    <property type="match status" value="2"/>
</dbReference>
<dbReference type="InterPro" id="IPR051681">
    <property type="entry name" value="Ser/Thr_Kinases-Pseudokinases"/>
</dbReference>
<dbReference type="InterPro" id="IPR011009">
    <property type="entry name" value="Kinase-like_dom_sf"/>
</dbReference>
<dbReference type="PROSITE" id="PS50011">
    <property type="entry name" value="PROTEIN_KINASE_DOM"/>
    <property type="match status" value="1"/>
</dbReference>
<sequence length="216" mass="24353">MPDQIIYPTGLGLKDLLAYGKTGMVLLDSSTDTVVKASMDGEWSDEMTRERQIYERFVQRDGHKNILLYHGTFGTGIPLEYTPYGNIRSYLDEHPTNKKRKIRWALQIAEALDFVHQCGVIHGDVDGSNGFNADIFALGSTLYEVMNESRPYAGLSDKNILERYTKGRFPETESLGIVGSIITKCWRGEYGDCKLVVHDLKGEPRYSDLYLVGMSP</sequence>
<evidence type="ECO:0000313" key="3">
    <source>
        <dbReference type="Proteomes" id="UP001305647"/>
    </source>
</evidence>
<dbReference type="PANTHER" id="PTHR44329:SF214">
    <property type="entry name" value="PROTEIN KINASE DOMAIN-CONTAINING PROTEIN"/>
    <property type="match status" value="1"/>
</dbReference>
<reference evidence="2" key="2">
    <citation type="submission" date="2023-05" db="EMBL/GenBank/DDBJ databases">
        <authorList>
            <consortium name="Lawrence Berkeley National Laboratory"/>
            <person name="Steindorff A."/>
            <person name="Hensen N."/>
            <person name="Bonometti L."/>
            <person name="Westerberg I."/>
            <person name="Brannstrom I.O."/>
            <person name="Guillou S."/>
            <person name="Cros-Aarteil S."/>
            <person name="Calhoun S."/>
            <person name="Haridas S."/>
            <person name="Kuo A."/>
            <person name="Mondo S."/>
            <person name="Pangilinan J."/>
            <person name="Riley R."/>
            <person name="Labutti K."/>
            <person name="Andreopoulos B."/>
            <person name="Lipzen A."/>
            <person name="Chen C."/>
            <person name="Yanf M."/>
            <person name="Daum C."/>
            <person name="Ng V."/>
            <person name="Clum A."/>
            <person name="Ohm R."/>
            <person name="Martin F."/>
            <person name="Silar P."/>
            <person name="Natvig D."/>
            <person name="Lalanne C."/>
            <person name="Gautier V."/>
            <person name="Ament-Velasquez S.L."/>
            <person name="Kruys A."/>
            <person name="Hutchinson M.I."/>
            <person name="Powell A.J."/>
            <person name="Barry K."/>
            <person name="Miller A.N."/>
            <person name="Grigoriev I.V."/>
            <person name="Debuchy R."/>
            <person name="Gladieux P."/>
            <person name="Thoren M.H."/>
            <person name="Johannesson H."/>
        </authorList>
    </citation>
    <scope>NUCLEOTIDE SEQUENCE</scope>
    <source>
        <strain evidence="2">CBS 757.83</strain>
    </source>
</reference>
<keyword evidence="3" id="KW-1185">Reference proteome</keyword>
<protein>
    <recommendedName>
        <fullName evidence="1">Protein kinase domain-containing protein</fullName>
    </recommendedName>
</protein>
<reference evidence="2" key="1">
    <citation type="journal article" date="2023" name="Mol. Phylogenet. Evol.">
        <title>Genome-scale phylogeny and comparative genomics of the fungal order Sordariales.</title>
        <authorList>
            <person name="Hensen N."/>
            <person name="Bonometti L."/>
            <person name="Westerberg I."/>
            <person name="Brannstrom I.O."/>
            <person name="Guillou S."/>
            <person name="Cros-Aarteil S."/>
            <person name="Calhoun S."/>
            <person name="Haridas S."/>
            <person name="Kuo A."/>
            <person name="Mondo S."/>
            <person name="Pangilinan J."/>
            <person name="Riley R."/>
            <person name="LaButti K."/>
            <person name="Andreopoulos B."/>
            <person name="Lipzen A."/>
            <person name="Chen C."/>
            <person name="Yan M."/>
            <person name="Daum C."/>
            <person name="Ng V."/>
            <person name="Clum A."/>
            <person name="Steindorff A."/>
            <person name="Ohm R.A."/>
            <person name="Martin F."/>
            <person name="Silar P."/>
            <person name="Natvig D.O."/>
            <person name="Lalanne C."/>
            <person name="Gautier V."/>
            <person name="Ament-Velasquez S.L."/>
            <person name="Kruys A."/>
            <person name="Hutchinson M.I."/>
            <person name="Powell A.J."/>
            <person name="Barry K."/>
            <person name="Miller A.N."/>
            <person name="Grigoriev I.V."/>
            <person name="Debuchy R."/>
            <person name="Gladieux P."/>
            <person name="Hiltunen Thoren M."/>
            <person name="Johannesson H."/>
        </authorList>
    </citation>
    <scope>NUCLEOTIDE SEQUENCE</scope>
    <source>
        <strain evidence="2">CBS 757.83</strain>
    </source>
</reference>
<name>A0AAN6Q9P2_9PEZI</name>
<comment type="caution">
    <text evidence="2">The sequence shown here is derived from an EMBL/GenBank/DDBJ whole genome shotgun (WGS) entry which is preliminary data.</text>
</comment>
<evidence type="ECO:0000313" key="2">
    <source>
        <dbReference type="EMBL" id="KAK4106170.1"/>
    </source>
</evidence>
<organism evidence="2 3">
    <name type="scientific">Parathielavia hyrcaniae</name>
    <dbReference type="NCBI Taxonomy" id="113614"/>
    <lineage>
        <taxon>Eukaryota</taxon>
        <taxon>Fungi</taxon>
        <taxon>Dikarya</taxon>
        <taxon>Ascomycota</taxon>
        <taxon>Pezizomycotina</taxon>
        <taxon>Sordariomycetes</taxon>
        <taxon>Sordariomycetidae</taxon>
        <taxon>Sordariales</taxon>
        <taxon>Chaetomiaceae</taxon>
        <taxon>Parathielavia</taxon>
    </lineage>
</organism>
<gene>
    <name evidence="2" type="ORF">N658DRAFT_460472</name>
</gene>
<dbReference type="Pfam" id="PF07714">
    <property type="entry name" value="PK_Tyr_Ser-Thr"/>
    <property type="match status" value="1"/>
</dbReference>
<accession>A0AAN6Q9P2</accession>
<feature type="domain" description="Protein kinase" evidence="1">
    <location>
        <begin position="11"/>
        <end position="216"/>
    </location>
</feature>
<dbReference type="Proteomes" id="UP001305647">
    <property type="component" value="Unassembled WGS sequence"/>
</dbReference>
<dbReference type="EMBL" id="MU863624">
    <property type="protein sequence ID" value="KAK4106170.1"/>
    <property type="molecule type" value="Genomic_DNA"/>
</dbReference>
<dbReference type="PANTHER" id="PTHR44329">
    <property type="entry name" value="SERINE/THREONINE-PROTEIN KINASE TNNI3K-RELATED"/>
    <property type="match status" value="1"/>
</dbReference>
<dbReference type="InterPro" id="IPR001245">
    <property type="entry name" value="Ser-Thr/Tyr_kinase_cat_dom"/>
</dbReference>
<evidence type="ECO:0000259" key="1">
    <source>
        <dbReference type="PROSITE" id="PS50011"/>
    </source>
</evidence>
<dbReference type="InterPro" id="IPR000719">
    <property type="entry name" value="Prot_kinase_dom"/>
</dbReference>
<dbReference type="AlphaFoldDB" id="A0AAN6Q9P2"/>